<dbReference type="InterPro" id="IPR036034">
    <property type="entry name" value="PDZ_sf"/>
</dbReference>
<keyword evidence="3" id="KW-0378">Hydrolase</keyword>
<sequence>MFLRGVASYLLLFFIILSDCSAAVHGYSHIVEKALPAVVTVRVRGDIAQRKAYDPMEEIRKEFRDIFGGQIVPRDNTQQERRPQFAQGSGFLISENGLIVTSRHTIVGASEITVSIGSDENRMKAELVGQDSVTDIALLKITSKNKLPFLTFGDSDKIKAGDILIAIGSTFGLNGTVTAGIVSNTSRNIEIGGYHFGDLIQTDASIYFGNSGGPALNVDGEVIGVNFALMSSAPGIGGSIGVGFAIPSNVVSTVVKQLAENGEVSHGYIGILGRDVTQKLAEAMKLPKSSGVLVVKVLKGGGAQVAGLLPGDVVLEVNDKSIDSVSRLRKLVSTSGVGQKVKLKVFRKGKEMVFHALTHKNVEDTGSSSFFNKETGLSVRDLVQSDRNSSDAAVGVIVCNVEKGSVADYAGILVKDILQEINEKPIKNVKDFEEACRSNDRLFTFSVLRDGSKLFMYVDMPD</sequence>
<dbReference type="SMART" id="SM00228">
    <property type="entry name" value="PDZ"/>
    <property type="match status" value="2"/>
</dbReference>
<protein>
    <submittedName>
        <fullName evidence="6">DegQ family serine endoprotease</fullName>
    </submittedName>
</protein>
<evidence type="ECO:0000259" key="5">
    <source>
        <dbReference type="PROSITE" id="PS50106"/>
    </source>
</evidence>
<evidence type="ECO:0000313" key="7">
    <source>
        <dbReference type="Proteomes" id="UP001293791"/>
    </source>
</evidence>
<dbReference type="CDD" id="cd10839">
    <property type="entry name" value="cpPDZ1_DegP-like"/>
    <property type="match status" value="1"/>
</dbReference>
<reference evidence="6 7" key="1">
    <citation type="submission" date="2023-02" db="EMBL/GenBank/DDBJ databases">
        <title>Host association and intracellularity evolved multiple times independently in the Rickettsiales.</title>
        <authorList>
            <person name="Castelli M."/>
            <person name="Nardi T."/>
            <person name="Gammuto L."/>
            <person name="Bellinzona G."/>
            <person name="Sabaneyeva E."/>
            <person name="Potekhin A."/>
            <person name="Serra V."/>
            <person name="Petroni G."/>
            <person name="Sassera D."/>
        </authorList>
    </citation>
    <scope>NUCLEOTIDE SEQUENCE [LARGE SCALE GENOMIC DNA]</scope>
    <source>
        <strain evidence="6 7">BOD18</strain>
    </source>
</reference>
<dbReference type="Pfam" id="PF13365">
    <property type="entry name" value="Trypsin_2"/>
    <property type="match status" value="1"/>
</dbReference>
<dbReference type="PROSITE" id="PS50106">
    <property type="entry name" value="PDZ"/>
    <property type="match status" value="1"/>
</dbReference>
<dbReference type="InterPro" id="IPR001478">
    <property type="entry name" value="PDZ"/>
</dbReference>
<comment type="similarity">
    <text evidence="1">Belongs to the peptidase S1C family.</text>
</comment>
<keyword evidence="7" id="KW-1185">Reference proteome</keyword>
<dbReference type="Pfam" id="PF13180">
    <property type="entry name" value="PDZ_2"/>
    <property type="match status" value="2"/>
</dbReference>
<dbReference type="InterPro" id="IPR009003">
    <property type="entry name" value="Peptidase_S1_PA"/>
</dbReference>
<keyword evidence="4" id="KW-0720">Serine protease</keyword>
<dbReference type="EMBL" id="JARGYT010000047">
    <property type="protein sequence ID" value="MDZ5762420.1"/>
    <property type="molecule type" value="Genomic_DNA"/>
</dbReference>
<proteinExistence type="inferred from homology"/>
<dbReference type="RefSeq" id="WP_322497890.1">
    <property type="nucleotide sequence ID" value="NZ_JARGYT010000047.1"/>
</dbReference>
<evidence type="ECO:0000256" key="2">
    <source>
        <dbReference type="ARBA" id="ARBA00022670"/>
    </source>
</evidence>
<gene>
    <name evidence="6" type="ORF">Cyrtocomes_00802</name>
</gene>
<dbReference type="PANTHER" id="PTHR22939:SF129">
    <property type="entry name" value="SERINE PROTEASE HTRA2, MITOCHONDRIAL"/>
    <property type="match status" value="1"/>
</dbReference>
<dbReference type="SUPFAM" id="SSF50156">
    <property type="entry name" value="PDZ domain-like"/>
    <property type="match status" value="2"/>
</dbReference>
<dbReference type="Gene3D" id="2.40.10.120">
    <property type="match status" value="1"/>
</dbReference>
<dbReference type="InterPro" id="IPR001940">
    <property type="entry name" value="Peptidase_S1C"/>
</dbReference>
<dbReference type="Gene3D" id="2.30.42.10">
    <property type="match status" value="2"/>
</dbReference>
<evidence type="ECO:0000256" key="1">
    <source>
        <dbReference type="ARBA" id="ARBA00010541"/>
    </source>
</evidence>
<keyword evidence="2" id="KW-0645">Protease</keyword>
<evidence type="ECO:0000313" key="6">
    <source>
        <dbReference type="EMBL" id="MDZ5762420.1"/>
    </source>
</evidence>
<accession>A0ABU5L8I0</accession>
<comment type="caution">
    <text evidence="6">The sequence shown here is derived from an EMBL/GenBank/DDBJ whole genome shotgun (WGS) entry which is preliminary data.</text>
</comment>
<dbReference type="PRINTS" id="PR00834">
    <property type="entry name" value="PROTEASES2C"/>
</dbReference>
<evidence type="ECO:0000256" key="4">
    <source>
        <dbReference type="ARBA" id="ARBA00022825"/>
    </source>
</evidence>
<evidence type="ECO:0000256" key="3">
    <source>
        <dbReference type="ARBA" id="ARBA00022801"/>
    </source>
</evidence>
<dbReference type="SUPFAM" id="SSF50494">
    <property type="entry name" value="Trypsin-like serine proteases"/>
    <property type="match status" value="1"/>
</dbReference>
<feature type="domain" description="PDZ" evidence="5">
    <location>
        <begin position="253"/>
        <end position="349"/>
    </location>
</feature>
<dbReference type="PANTHER" id="PTHR22939">
    <property type="entry name" value="SERINE PROTEASE FAMILY S1C HTRA-RELATED"/>
    <property type="match status" value="1"/>
</dbReference>
<name>A0ABU5L8I0_9RICK</name>
<organism evidence="6 7">
    <name type="scientific">Candidatus Cyrtobacter comes</name>
    <dbReference type="NCBI Taxonomy" id="675776"/>
    <lineage>
        <taxon>Bacteria</taxon>
        <taxon>Pseudomonadati</taxon>
        <taxon>Pseudomonadota</taxon>
        <taxon>Alphaproteobacteria</taxon>
        <taxon>Rickettsiales</taxon>
        <taxon>Candidatus Midichloriaceae</taxon>
        <taxon>Candidatus Cyrtobacter</taxon>
    </lineage>
</organism>
<dbReference type="Proteomes" id="UP001293791">
    <property type="component" value="Unassembled WGS sequence"/>
</dbReference>